<name>A0AAD9J685_9ANNE</name>
<reference evidence="1" key="1">
    <citation type="journal article" date="2023" name="Mol. Biol. Evol.">
        <title>Third-Generation Sequencing Reveals the Adaptive Role of the Epigenome in Three Deep-Sea Polychaetes.</title>
        <authorList>
            <person name="Perez M."/>
            <person name="Aroh O."/>
            <person name="Sun Y."/>
            <person name="Lan Y."/>
            <person name="Juniper S.K."/>
            <person name="Young C.R."/>
            <person name="Angers B."/>
            <person name="Qian P.Y."/>
        </authorList>
    </citation>
    <scope>NUCLEOTIDE SEQUENCE</scope>
    <source>
        <strain evidence="1">P08H-3</strain>
    </source>
</reference>
<keyword evidence="2" id="KW-1185">Reference proteome</keyword>
<protein>
    <submittedName>
        <fullName evidence="1">Uncharacterized protein</fullName>
    </submittedName>
</protein>
<dbReference type="Proteomes" id="UP001208570">
    <property type="component" value="Unassembled WGS sequence"/>
</dbReference>
<dbReference type="AlphaFoldDB" id="A0AAD9J685"/>
<proteinExistence type="predicted"/>
<evidence type="ECO:0000313" key="1">
    <source>
        <dbReference type="EMBL" id="KAK2146912.1"/>
    </source>
</evidence>
<comment type="caution">
    <text evidence="1">The sequence shown here is derived from an EMBL/GenBank/DDBJ whole genome shotgun (WGS) entry which is preliminary data.</text>
</comment>
<sequence length="68" mass="8016">MFDRGDIRGIGPFIYKIRSSLTVSNDVTDIKEKIRKTILKQFSLQQMLHHQHLIDDHLIDDIINKCRP</sequence>
<evidence type="ECO:0000313" key="2">
    <source>
        <dbReference type="Proteomes" id="UP001208570"/>
    </source>
</evidence>
<organism evidence="1 2">
    <name type="scientific">Paralvinella palmiformis</name>
    <dbReference type="NCBI Taxonomy" id="53620"/>
    <lineage>
        <taxon>Eukaryota</taxon>
        <taxon>Metazoa</taxon>
        <taxon>Spiralia</taxon>
        <taxon>Lophotrochozoa</taxon>
        <taxon>Annelida</taxon>
        <taxon>Polychaeta</taxon>
        <taxon>Sedentaria</taxon>
        <taxon>Canalipalpata</taxon>
        <taxon>Terebellida</taxon>
        <taxon>Terebelliformia</taxon>
        <taxon>Alvinellidae</taxon>
        <taxon>Paralvinella</taxon>
    </lineage>
</organism>
<dbReference type="EMBL" id="JAODUP010000579">
    <property type="protein sequence ID" value="KAK2146912.1"/>
    <property type="molecule type" value="Genomic_DNA"/>
</dbReference>
<gene>
    <name evidence="1" type="ORF">LSH36_579g03008</name>
</gene>
<accession>A0AAD9J685</accession>